<comment type="caution">
    <text evidence="3">The sequence shown here is derived from an EMBL/GenBank/DDBJ whole genome shotgun (WGS) entry which is preliminary data.</text>
</comment>
<evidence type="ECO:0000313" key="3">
    <source>
        <dbReference type="EMBL" id="KAK0732694.1"/>
    </source>
</evidence>
<dbReference type="GO" id="GO:0005739">
    <property type="term" value="C:mitochondrion"/>
    <property type="evidence" value="ECO:0007669"/>
    <property type="project" value="TreeGrafter"/>
</dbReference>
<dbReference type="EMBL" id="JAUKTV010000008">
    <property type="protein sequence ID" value="KAK0732694.1"/>
    <property type="molecule type" value="Genomic_DNA"/>
</dbReference>
<dbReference type="Gene3D" id="3.30.420.10">
    <property type="entry name" value="Ribonuclease H-like superfamily/Ribonuclease H"/>
    <property type="match status" value="1"/>
</dbReference>
<evidence type="ECO:0000259" key="2">
    <source>
        <dbReference type="Pfam" id="PF09159"/>
    </source>
</evidence>
<feature type="domain" description="Mitochondrial resolvase Ydc2 catalytic" evidence="2">
    <location>
        <begin position="55"/>
        <end position="317"/>
    </location>
</feature>
<dbReference type="InterPro" id="IPR012337">
    <property type="entry name" value="RNaseH-like_sf"/>
</dbReference>
<dbReference type="Proteomes" id="UP001172159">
    <property type="component" value="Unassembled WGS sequence"/>
</dbReference>
<dbReference type="PANTHER" id="PTHR28072">
    <property type="entry name" value="CRUCIFORM CUTTING ENDONUCLEASE 1, MITOCHONDRIAL-RELATED"/>
    <property type="match status" value="1"/>
</dbReference>
<reference evidence="3" key="1">
    <citation type="submission" date="2023-06" db="EMBL/GenBank/DDBJ databases">
        <title>Genome-scale phylogeny and comparative genomics of the fungal order Sordariales.</title>
        <authorList>
            <consortium name="Lawrence Berkeley National Laboratory"/>
            <person name="Hensen N."/>
            <person name="Bonometti L."/>
            <person name="Westerberg I."/>
            <person name="Brannstrom I.O."/>
            <person name="Guillou S."/>
            <person name="Cros-Aarteil S."/>
            <person name="Calhoun S."/>
            <person name="Haridas S."/>
            <person name="Kuo A."/>
            <person name="Mondo S."/>
            <person name="Pangilinan J."/>
            <person name="Riley R."/>
            <person name="Labutti K."/>
            <person name="Andreopoulos B."/>
            <person name="Lipzen A."/>
            <person name="Chen C."/>
            <person name="Yanf M."/>
            <person name="Daum C."/>
            <person name="Ng V."/>
            <person name="Clum A."/>
            <person name="Steindorff A."/>
            <person name="Ohm R."/>
            <person name="Martin F."/>
            <person name="Silar P."/>
            <person name="Natvig D."/>
            <person name="Lalanne C."/>
            <person name="Gautier V."/>
            <person name="Ament-Velasquez S.L."/>
            <person name="Kruys A."/>
            <person name="Hutchinson M.I."/>
            <person name="Powell A.J."/>
            <person name="Barry K."/>
            <person name="Miller A.N."/>
            <person name="Grigoriev I.V."/>
            <person name="Debuchy R."/>
            <person name="Gladieux P."/>
            <person name="Thoren M.H."/>
            <person name="Johannesson H."/>
        </authorList>
    </citation>
    <scope>NUCLEOTIDE SEQUENCE</scope>
    <source>
        <strain evidence="3">CBS 540.89</strain>
    </source>
</reference>
<dbReference type="GO" id="GO:0004520">
    <property type="term" value="F:DNA endonuclease activity"/>
    <property type="evidence" value="ECO:0007669"/>
    <property type="project" value="TreeGrafter"/>
</dbReference>
<proteinExistence type="predicted"/>
<dbReference type="PANTHER" id="PTHR28072:SF1">
    <property type="entry name" value="CRUCIFORM CUTTING ENDONUCLEASE 1, MITOCHONDRIAL-RELATED"/>
    <property type="match status" value="1"/>
</dbReference>
<feature type="region of interest" description="Disordered" evidence="1">
    <location>
        <begin position="110"/>
        <end position="129"/>
    </location>
</feature>
<feature type="non-terminal residue" evidence="3">
    <location>
        <position position="318"/>
    </location>
</feature>
<organism evidence="3 4">
    <name type="scientific">Apiosordaria backusii</name>
    <dbReference type="NCBI Taxonomy" id="314023"/>
    <lineage>
        <taxon>Eukaryota</taxon>
        <taxon>Fungi</taxon>
        <taxon>Dikarya</taxon>
        <taxon>Ascomycota</taxon>
        <taxon>Pezizomycotina</taxon>
        <taxon>Sordariomycetes</taxon>
        <taxon>Sordariomycetidae</taxon>
        <taxon>Sordariales</taxon>
        <taxon>Lasiosphaeriaceae</taxon>
        <taxon>Apiosordaria</taxon>
    </lineage>
</organism>
<dbReference type="Pfam" id="PF09159">
    <property type="entry name" value="Ydc2-catalyt"/>
    <property type="match status" value="1"/>
</dbReference>
<feature type="compositionally biased region" description="Polar residues" evidence="1">
    <location>
        <begin position="112"/>
        <end position="122"/>
    </location>
</feature>
<protein>
    <submittedName>
        <fullName evidence="3">Mitochondrial resolvase Ydc2</fullName>
    </submittedName>
</protein>
<dbReference type="GO" id="GO:0000402">
    <property type="term" value="F:crossed form four-way junction DNA binding"/>
    <property type="evidence" value="ECO:0007669"/>
    <property type="project" value="TreeGrafter"/>
</dbReference>
<dbReference type="InterPro" id="IPR036397">
    <property type="entry name" value="RNaseH_sf"/>
</dbReference>
<dbReference type="GO" id="GO:0000403">
    <property type="term" value="F:Y-form DNA binding"/>
    <property type="evidence" value="ECO:0007669"/>
    <property type="project" value="TreeGrafter"/>
</dbReference>
<gene>
    <name evidence="3" type="ORF">B0T21DRAFT_291103</name>
</gene>
<dbReference type="InterPro" id="IPR015242">
    <property type="entry name" value="Ydc2_cat"/>
</dbReference>
<dbReference type="GO" id="GO:0070336">
    <property type="term" value="F:flap-structured DNA binding"/>
    <property type="evidence" value="ECO:0007669"/>
    <property type="project" value="TreeGrafter"/>
</dbReference>
<sequence>MTTTKLTLPGKITVAHLQALCSSTGLPQAGSKSVIQQNLRQAAQSVQHIPDNARILSIDLGLKNFAFSLLTPAPSPSKTTPLPVPSDIQTTSQALLPPINLHTWNHLDLTTPLPSQNDTSPSTSPPEPIQFTPTSLSSLTYSLISNYLLPLKPTHILIERQRFRTGNASNIFEWTIRVNTLEAMLHACFATLKGVNLFNGTVISISPKTVAGYLFPNPGKTSSEETETGKRKTLNPYQIMKANKVSMLGEWLQQGKLIKPKEQGAEMAHGFLSAWKAKGTRKKKGEEVLGPGVKLDDLSDSVLQGMVWLQWQRNLEGL</sequence>
<dbReference type="SUPFAM" id="SSF53098">
    <property type="entry name" value="Ribonuclease H-like"/>
    <property type="match status" value="1"/>
</dbReference>
<dbReference type="CDD" id="cd16963">
    <property type="entry name" value="CCE1"/>
    <property type="match status" value="1"/>
</dbReference>
<evidence type="ECO:0000313" key="4">
    <source>
        <dbReference type="Proteomes" id="UP001172159"/>
    </source>
</evidence>
<evidence type="ECO:0000256" key="1">
    <source>
        <dbReference type="SAM" id="MobiDB-lite"/>
    </source>
</evidence>
<dbReference type="AlphaFoldDB" id="A0AA40E8Z0"/>
<dbReference type="InterPro" id="IPR039197">
    <property type="entry name" value="Mrs1/Cce1"/>
</dbReference>
<keyword evidence="4" id="KW-1185">Reference proteome</keyword>
<name>A0AA40E8Z0_9PEZI</name>
<accession>A0AA40E8Z0</accession>